<organism evidence="1 2">
    <name type="scientific">Holotrichia oblita</name>
    <name type="common">Chafer beetle</name>
    <dbReference type="NCBI Taxonomy" id="644536"/>
    <lineage>
        <taxon>Eukaryota</taxon>
        <taxon>Metazoa</taxon>
        <taxon>Ecdysozoa</taxon>
        <taxon>Arthropoda</taxon>
        <taxon>Hexapoda</taxon>
        <taxon>Insecta</taxon>
        <taxon>Pterygota</taxon>
        <taxon>Neoptera</taxon>
        <taxon>Endopterygota</taxon>
        <taxon>Coleoptera</taxon>
        <taxon>Polyphaga</taxon>
        <taxon>Scarabaeiformia</taxon>
        <taxon>Scarabaeidae</taxon>
        <taxon>Melolonthinae</taxon>
        <taxon>Holotrichia</taxon>
    </lineage>
</organism>
<reference evidence="1" key="1">
    <citation type="submission" date="2022-04" db="EMBL/GenBank/DDBJ databases">
        <title>Chromosome-scale genome assembly of Holotrichia oblita Faldermann.</title>
        <authorList>
            <person name="Rongchong L."/>
        </authorList>
    </citation>
    <scope>NUCLEOTIDE SEQUENCE</scope>
    <source>
        <strain evidence="1">81SQS9</strain>
    </source>
</reference>
<accession>A0ACB9TNZ9</accession>
<dbReference type="EMBL" id="CM043016">
    <property type="protein sequence ID" value="KAI4468385.1"/>
    <property type="molecule type" value="Genomic_DNA"/>
</dbReference>
<proteinExistence type="predicted"/>
<evidence type="ECO:0000313" key="1">
    <source>
        <dbReference type="EMBL" id="KAI4468385.1"/>
    </source>
</evidence>
<name>A0ACB9TNZ9_HOLOL</name>
<sequence>MPSRSGVEPPCRAIAALPQTVATTGASTTQNVHELTGVRLPLQPYTGGHAVFMYSTAADGNVTLQLKEPDDLDRSSLAAMLARLQDDASFSISYQDTDILSDGSIDVLLGTGTGNVQTQGGNEAVTATFDLFDSSNGPDLTLSPQTFTNSTEAFINDNSNSLGVPADNEAVSSTDEKKHAGTTTEVVKLTVKRARPKAASPNRQGPQQCQVCSKVFGNASALAKHKLTHSDERKYVCTMCGKAFKRQDHLNGHMLTHRNKKPYECKAEGCGKSYCDARSLRRHTENHHSSNASNTTMSPAQGAASGDAASPHGSSCIQYAPPPSTPGGKSQLQQLLATEPAANGGSNDGLTKQQLDLIHHIMEQSQRQSHSVTKSNSKSSTKPVTKSSSVKAQRVWTSAGQQNTTNKTSVSSTSPQSKVTSTTSSNSNAGKNEPKPVECNLCHRKFKNIPALNGHMRLHGGYFKKDADNKKCEKKDSAGPPLQTASVSVRALIEEKIINKRNINPSQNSTVEETPTSRTSAPPLFPLTVHSPATSNNSNPDVDTKTNSFVEAEALADLILKREKVTVKRATSDPGQSPQIIQFQSGDSFTLTGVTYQSEDGGYLSPSLQDEVFTQVQDTMLLQGVDAQQLASIQFQTESLLQEHTEQQLQDITLDDYTQSSHSVNQDLQAVLDSPLPESLAEFSAFHSGGSLDLPSPNYQTQSPAQYTGSPHTSLAAQSPLQSPLVRHDSPAYTYPTPPASHEGQSPCFGQNTILPMVSPKQSDYITRELDQNPQTSLLSAEFFSSTMSSSAAVEEALEEVLPGENIAADDLYPSLTNSPPPQSPLSIGLTPVPSPLSNIPNSSVASPHTQTNFVPSPGNIQFSHYTLQSHMLPNSDDPLLSSSPKDFQAKKKFEFNGVPLKVIGNGILDANFTGILLDANGEIKFIQTGGAFQAKNIVLTTPHIVTTQTVQRTEEDIRRQQKHQPKMTIPMMKQQVQRPRFEQIKQEESNDVFLSPTTITASPVKNPRKRPRAEPLQLPILHQSRLRATRSKPQGSARFTPLPILNPTRQGTGLYCNLKQKHSTENLDSQETNNWNEPVPESDSTPHINVGPQFQCKIPPCNQDNRHARKPHREDLLWDPGISNSTDSEIDMYLDFACCAAIPGGGRNKEYAMHILHLTGGNIHEAMLKLMQPMPLLPSDNPLHYYHYSESDRWTVTETEIFHQALLKHDKDFAAIAQEVETKTIKQCIQFYYVWKKVCVDEYKRLKQLRERKSGYVKLAECEQEEKPYPDAKLLGVSDDF</sequence>
<keyword evidence="2" id="KW-1185">Reference proteome</keyword>
<comment type="caution">
    <text evidence="1">The sequence shown here is derived from an EMBL/GenBank/DDBJ whole genome shotgun (WGS) entry which is preliminary data.</text>
</comment>
<evidence type="ECO:0000313" key="2">
    <source>
        <dbReference type="Proteomes" id="UP001056778"/>
    </source>
</evidence>
<gene>
    <name evidence="1" type="ORF">MML48_2g00014308</name>
</gene>
<dbReference type="Proteomes" id="UP001056778">
    <property type="component" value="Chromosome 2"/>
</dbReference>
<protein>
    <submittedName>
        <fullName evidence="1">Rest corepressor corest protein-related</fullName>
    </submittedName>
</protein>